<dbReference type="PANTHER" id="PTHR43406">
    <property type="entry name" value="TRYPTOPHAN SYNTHASE, ALPHA CHAIN"/>
    <property type="match status" value="1"/>
</dbReference>
<dbReference type="EC" id="4.2.1.20" evidence="3"/>
<evidence type="ECO:0000256" key="4">
    <source>
        <dbReference type="ARBA" id="ARBA00022605"/>
    </source>
</evidence>
<dbReference type="Pfam" id="PF00290">
    <property type="entry name" value="Trp_syntA"/>
    <property type="match status" value="1"/>
</dbReference>
<reference evidence="9" key="1">
    <citation type="submission" date="2018-05" db="EMBL/GenBank/DDBJ databases">
        <authorList>
            <person name="Lanie J.A."/>
            <person name="Ng W.-L."/>
            <person name="Kazmierczak K.M."/>
            <person name="Andrzejewski T.M."/>
            <person name="Davidsen T.M."/>
            <person name="Wayne K.J."/>
            <person name="Tettelin H."/>
            <person name="Glass J.I."/>
            <person name="Rusch D."/>
            <person name="Podicherti R."/>
            <person name="Tsui H.-C.T."/>
            <person name="Winkler M.E."/>
        </authorList>
    </citation>
    <scope>NUCLEOTIDE SEQUENCE</scope>
</reference>
<dbReference type="UniPathway" id="UPA00035">
    <property type="reaction ID" value="UER00044"/>
</dbReference>
<dbReference type="GO" id="GO:0004834">
    <property type="term" value="F:tryptophan synthase activity"/>
    <property type="evidence" value="ECO:0007669"/>
    <property type="project" value="UniProtKB-EC"/>
</dbReference>
<comment type="catalytic activity">
    <reaction evidence="8">
        <text>(1S,2R)-1-C-(indol-3-yl)glycerol 3-phosphate + L-serine = D-glyceraldehyde 3-phosphate + L-tryptophan + H2O</text>
        <dbReference type="Rhea" id="RHEA:10532"/>
        <dbReference type="ChEBI" id="CHEBI:15377"/>
        <dbReference type="ChEBI" id="CHEBI:33384"/>
        <dbReference type="ChEBI" id="CHEBI:57912"/>
        <dbReference type="ChEBI" id="CHEBI:58866"/>
        <dbReference type="ChEBI" id="CHEBI:59776"/>
        <dbReference type="EC" id="4.2.1.20"/>
    </reaction>
</comment>
<name>A0A382IDJ7_9ZZZZ</name>
<dbReference type="GO" id="GO:0005829">
    <property type="term" value="C:cytosol"/>
    <property type="evidence" value="ECO:0007669"/>
    <property type="project" value="TreeGrafter"/>
</dbReference>
<dbReference type="AlphaFoldDB" id="A0A382IDJ7"/>
<keyword evidence="6" id="KW-0057">Aromatic amino acid biosynthesis</keyword>
<organism evidence="9">
    <name type="scientific">marine metagenome</name>
    <dbReference type="NCBI Taxonomy" id="408172"/>
    <lineage>
        <taxon>unclassified sequences</taxon>
        <taxon>metagenomes</taxon>
        <taxon>ecological metagenomes</taxon>
    </lineage>
</organism>
<evidence type="ECO:0000256" key="5">
    <source>
        <dbReference type="ARBA" id="ARBA00022822"/>
    </source>
</evidence>
<dbReference type="PROSITE" id="PS00167">
    <property type="entry name" value="TRP_SYNTHASE_ALPHA"/>
    <property type="match status" value="1"/>
</dbReference>
<dbReference type="EMBL" id="UINC01066574">
    <property type="protein sequence ID" value="SVB97425.1"/>
    <property type="molecule type" value="Genomic_DNA"/>
</dbReference>
<accession>A0A382IDJ7</accession>
<keyword evidence="4" id="KW-0028">Amino-acid biosynthesis</keyword>
<dbReference type="SUPFAM" id="SSF51366">
    <property type="entry name" value="Ribulose-phoshate binding barrel"/>
    <property type="match status" value="1"/>
</dbReference>
<dbReference type="InterPro" id="IPR018204">
    <property type="entry name" value="Trp_synthase_alpha_AS"/>
</dbReference>
<dbReference type="InterPro" id="IPR013785">
    <property type="entry name" value="Aldolase_TIM"/>
</dbReference>
<keyword evidence="7" id="KW-0456">Lyase</keyword>
<protein>
    <recommendedName>
        <fullName evidence="3">tryptophan synthase</fullName>
        <ecNumber evidence="3">4.2.1.20</ecNumber>
    </recommendedName>
</protein>
<sequence>MTHLIAGFPSLEANWRMLEIMAEVGVDLVELQMPFSEPVADGPTFAMANQVALEGGITLDKYFDLLRRSTQA</sequence>
<evidence type="ECO:0000256" key="8">
    <source>
        <dbReference type="ARBA" id="ARBA00049047"/>
    </source>
</evidence>
<dbReference type="Gene3D" id="3.20.20.70">
    <property type="entry name" value="Aldolase class I"/>
    <property type="match status" value="1"/>
</dbReference>
<evidence type="ECO:0000256" key="6">
    <source>
        <dbReference type="ARBA" id="ARBA00023141"/>
    </source>
</evidence>
<dbReference type="InterPro" id="IPR011060">
    <property type="entry name" value="RibuloseP-bd_barrel"/>
</dbReference>
<evidence type="ECO:0000256" key="7">
    <source>
        <dbReference type="ARBA" id="ARBA00023239"/>
    </source>
</evidence>
<feature type="non-terminal residue" evidence="9">
    <location>
        <position position="72"/>
    </location>
</feature>
<evidence type="ECO:0000256" key="3">
    <source>
        <dbReference type="ARBA" id="ARBA00012043"/>
    </source>
</evidence>
<comment type="subunit">
    <text evidence="2">Tetramer of two alpha and two beta chains.</text>
</comment>
<evidence type="ECO:0000256" key="1">
    <source>
        <dbReference type="ARBA" id="ARBA00004733"/>
    </source>
</evidence>
<comment type="pathway">
    <text evidence="1">Amino-acid biosynthesis; L-tryptophan biosynthesis; L-tryptophan from chorismate: step 5/5.</text>
</comment>
<gene>
    <name evidence="9" type="ORF">METZ01_LOCUS250279</name>
</gene>
<dbReference type="InterPro" id="IPR002028">
    <property type="entry name" value="Trp_synthase_suA"/>
</dbReference>
<evidence type="ECO:0000256" key="2">
    <source>
        <dbReference type="ARBA" id="ARBA00011270"/>
    </source>
</evidence>
<evidence type="ECO:0000313" key="9">
    <source>
        <dbReference type="EMBL" id="SVB97425.1"/>
    </source>
</evidence>
<proteinExistence type="predicted"/>
<keyword evidence="5" id="KW-0822">Tryptophan biosynthesis</keyword>
<dbReference type="PANTHER" id="PTHR43406:SF1">
    <property type="entry name" value="TRYPTOPHAN SYNTHASE ALPHA CHAIN, CHLOROPLASTIC"/>
    <property type="match status" value="1"/>
</dbReference>